<dbReference type="EMBL" id="CAJVCH010357878">
    <property type="protein sequence ID" value="CAG7815975.1"/>
    <property type="molecule type" value="Genomic_DNA"/>
</dbReference>
<feature type="domain" description="RecQ mediated genome instability protein 1 OB-fold" evidence="1">
    <location>
        <begin position="67"/>
        <end position="202"/>
    </location>
</feature>
<dbReference type="Pfam" id="PF08585">
    <property type="entry name" value="RMI1_N_C"/>
    <property type="match status" value="1"/>
</dbReference>
<dbReference type="InterPro" id="IPR049363">
    <property type="entry name" value="RMI1_N"/>
</dbReference>
<keyword evidence="4" id="KW-1185">Reference proteome</keyword>
<gene>
    <name evidence="3" type="ORF">AFUS01_LOCUS26619</name>
</gene>
<dbReference type="GO" id="GO:0000712">
    <property type="term" value="P:resolution of meiotic recombination intermediates"/>
    <property type="evidence" value="ECO:0007669"/>
    <property type="project" value="TreeGrafter"/>
</dbReference>
<organism evidence="3 4">
    <name type="scientific">Allacma fusca</name>
    <dbReference type="NCBI Taxonomy" id="39272"/>
    <lineage>
        <taxon>Eukaryota</taxon>
        <taxon>Metazoa</taxon>
        <taxon>Ecdysozoa</taxon>
        <taxon>Arthropoda</taxon>
        <taxon>Hexapoda</taxon>
        <taxon>Collembola</taxon>
        <taxon>Symphypleona</taxon>
        <taxon>Sminthuridae</taxon>
        <taxon>Allacma</taxon>
    </lineage>
</organism>
<sequence>MESAARTVKNILLRERHLNFSDEWFDACIDWIKENHPPSQVNVTFLRDEVCNQWMDVNLMDLGCKCLPDDLCSQKCVTLPGHYALQVNIIEDIGESSYSQWNKLKKLTNENTNVSGGETNESKPTWEPKPRRCLYLTMSDGSQEVFGLELVTVPALNVDVKTGSKVLISGPIECRRGVLHLKPGNVRILGGEVEALVEANAFEQVLQKRL</sequence>
<dbReference type="SMART" id="SM01161">
    <property type="entry name" value="DUF1767"/>
    <property type="match status" value="1"/>
</dbReference>
<dbReference type="PANTHER" id="PTHR14790:SF15">
    <property type="entry name" value="RECQ-MEDIATED GENOME INSTABILITY PROTEIN 1"/>
    <property type="match status" value="1"/>
</dbReference>
<evidence type="ECO:0000259" key="2">
    <source>
        <dbReference type="Pfam" id="PF21000"/>
    </source>
</evidence>
<evidence type="ECO:0000313" key="3">
    <source>
        <dbReference type="EMBL" id="CAG7815975.1"/>
    </source>
</evidence>
<proteinExistence type="predicted"/>
<dbReference type="FunFam" id="2.40.50.770:FF:000002">
    <property type="entry name" value="recQ-mediated genome instability protein 1"/>
    <property type="match status" value="1"/>
</dbReference>
<evidence type="ECO:0000313" key="4">
    <source>
        <dbReference type="Proteomes" id="UP000708208"/>
    </source>
</evidence>
<dbReference type="AlphaFoldDB" id="A0A8J2KK44"/>
<comment type="caution">
    <text evidence="3">The sequence shown here is derived from an EMBL/GenBank/DDBJ whole genome shotgun (WGS) entry which is preliminary data.</text>
</comment>
<dbReference type="Pfam" id="PF21000">
    <property type="entry name" value="RMI1_N_N"/>
    <property type="match status" value="1"/>
</dbReference>
<evidence type="ECO:0000259" key="1">
    <source>
        <dbReference type="Pfam" id="PF08585"/>
    </source>
</evidence>
<evidence type="ECO:0008006" key="5">
    <source>
        <dbReference type="Google" id="ProtNLM"/>
    </source>
</evidence>
<dbReference type="GO" id="GO:0016604">
    <property type="term" value="C:nuclear body"/>
    <property type="evidence" value="ECO:0007669"/>
    <property type="project" value="TreeGrafter"/>
</dbReference>
<dbReference type="OrthoDB" id="341511at2759"/>
<dbReference type="Proteomes" id="UP000708208">
    <property type="component" value="Unassembled WGS sequence"/>
</dbReference>
<reference evidence="3" key="1">
    <citation type="submission" date="2021-06" db="EMBL/GenBank/DDBJ databases">
        <authorList>
            <person name="Hodson N. C."/>
            <person name="Mongue J. A."/>
            <person name="Jaron S. K."/>
        </authorList>
    </citation>
    <scope>NUCLEOTIDE SEQUENCE</scope>
</reference>
<accession>A0A8J2KK44</accession>
<dbReference type="InterPro" id="IPR013894">
    <property type="entry name" value="RMI1_OB"/>
</dbReference>
<feature type="domain" description="RMI1 N-terminal" evidence="2">
    <location>
        <begin position="13"/>
        <end position="39"/>
    </location>
</feature>
<dbReference type="GO" id="GO:0031422">
    <property type="term" value="C:RecQ family helicase-topoisomerase III complex"/>
    <property type="evidence" value="ECO:0007669"/>
    <property type="project" value="TreeGrafter"/>
</dbReference>
<protein>
    <recommendedName>
        <fullName evidence="5">RecQ-mediated genome instability protein 1</fullName>
    </recommendedName>
</protein>
<dbReference type="PANTHER" id="PTHR14790">
    <property type="entry name" value="RECQ-MEDIATED GENOME INSTABILITY PROTEIN 1 RMI1"/>
    <property type="match status" value="1"/>
</dbReference>
<dbReference type="GO" id="GO:0000724">
    <property type="term" value="P:double-strand break repair via homologous recombination"/>
    <property type="evidence" value="ECO:0007669"/>
    <property type="project" value="TreeGrafter"/>
</dbReference>
<name>A0A8J2KK44_9HEXA</name>